<dbReference type="Gene3D" id="1.10.287.130">
    <property type="match status" value="1"/>
</dbReference>
<comment type="subcellular location">
    <subcellularLocation>
        <location evidence="2">Cell membrane</location>
        <topology evidence="2">Multi-pass membrane protein</topology>
    </subcellularLocation>
</comment>
<keyword evidence="10 15" id="KW-0067">ATP-binding</keyword>
<evidence type="ECO:0000256" key="3">
    <source>
        <dbReference type="ARBA" id="ARBA00012438"/>
    </source>
</evidence>
<dbReference type="InterPro" id="IPR016120">
    <property type="entry name" value="Sig_transdc_His_kin_SpoOB"/>
</dbReference>
<keyword evidence="16" id="KW-1185">Reference proteome</keyword>
<keyword evidence="4" id="KW-1003">Cell membrane</keyword>
<evidence type="ECO:0000256" key="10">
    <source>
        <dbReference type="ARBA" id="ARBA00022840"/>
    </source>
</evidence>
<dbReference type="Pfam" id="PF14689">
    <property type="entry name" value="SPOB_a"/>
    <property type="match status" value="1"/>
</dbReference>
<comment type="caution">
    <text evidence="15">The sequence shown here is derived from an EMBL/GenBank/DDBJ whole genome shotgun (WGS) entry which is preliminary data.</text>
</comment>
<keyword evidence="11" id="KW-1133">Transmembrane helix</keyword>
<organism evidence="15 16">
    <name type="scientific">Nesterenkonia aethiopica</name>
    <dbReference type="NCBI Taxonomy" id="269144"/>
    <lineage>
        <taxon>Bacteria</taxon>
        <taxon>Bacillati</taxon>
        <taxon>Actinomycetota</taxon>
        <taxon>Actinomycetes</taxon>
        <taxon>Micrococcales</taxon>
        <taxon>Micrococcaceae</taxon>
        <taxon>Nesterenkonia</taxon>
    </lineage>
</organism>
<dbReference type="Gene3D" id="3.30.565.10">
    <property type="entry name" value="Histidine kinase-like ATPase, C-terminal domain"/>
    <property type="match status" value="1"/>
</dbReference>
<evidence type="ECO:0000313" key="16">
    <source>
        <dbReference type="Proteomes" id="UP001500236"/>
    </source>
</evidence>
<dbReference type="RefSeq" id="WP_344683945.1">
    <property type="nucleotide sequence ID" value="NZ_BAAAVT010000007.1"/>
</dbReference>
<keyword evidence="6" id="KW-0808">Transferase</keyword>
<evidence type="ECO:0000256" key="13">
    <source>
        <dbReference type="ARBA" id="ARBA00023136"/>
    </source>
</evidence>
<evidence type="ECO:0000259" key="14">
    <source>
        <dbReference type="PROSITE" id="PS50109"/>
    </source>
</evidence>
<evidence type="ECO:0000256" key="5">
    <source>
        <dbReference type="ARBA" id="ARBA00022553"/>
    </source>
</evidence>
<dbReference type="EC" id="2.7.13.3" evidence="3"/>
<dbReference type="InterPro" id="IPR050980">
    <property type="entry name" value="2C_sensor_his_kinase"/>
</dbReference>
<keyword evidence="13" id="KW-0472">Membrane</keyword>
<dbReference type="PROSITE" id="PS50109">
    <property type="entry name" value="HIS_KIN"/>
    <property type="match status" value="1"/>
</dbReference>
<feature type="domain" description="Histidine kinase" evidence="14">
    <location>
        <begin position="435"/>
        <end position="551"/>
    </location>
</feature>
<reference evidence="16" key="1">
    <citation type="journal article" date="2019" name="Int. J. Syst. Evol. Microbiol.">
        <title>The Global Catalogue of Microorganisms (GCM) 10K type strain sequencing project: providing services to taxonomists for standard genome sequencing and annotation.</title>
        <authorList>
            <consortium name="The Broad Institute Genomics Platform"/>
            <consortium name="The Broad Institute Genome Sequencing Center for Infectious Disease"/>
            <person name="Wu L."/>
            <person name="Ma J."/>
        </authorList>
    </citation>
    <scope>NUCLEOTIDE SEQUENCE [LARGE SCALE GENOMIC DNA]</scope>
    <source>
        <strain evidence="16">JCM 14309</strain>
    </source>
</reference>
<comment type="catalytic activity">
    <reaction evidence="1">
        <text>ATP + protein L-histidine = ADP + protein N-phospho-L-histidine.</text>
        <dbReference type="EC" id="2.7.13.3"/>
    </reaction>
</comment>
<dbReference type="InterPro" id="IPR039506">
    <property type="entry name" value="SPOB_a"/>
</dbReference>
<dbReference type="InterPro" id="IPR013767">
    <property type="entry name" value="PAS_fold"/>
</dbReference>
<dbReference type="SUPFAM" id="SSF103190">
    <property type="entry name" value="Sensory domain-like"/>
    <property type="match status" value="1"/>
</dbReference>
<sequence>MSQKIRSRTRAPRREVTLAGRLFRWNMALLVGAVTVVSLLWGVVQYVEARQQYEERVLTMAESVAVMPTVQEALETEDPSEVLAPWAETLRAATGFEYIMIADRHGIRQSHPDPEAIGQRPSLDPAPVLAGQTWTGVEHGHAGLTLRARVPVFDDAEEVIGYVSVGILASEVRLASVQTLPLILGVALVAVGAGAVGARLLSRRLRADTHGLEPKEIATLLDGREALLHAIGEGVIGLDRQRRVVLANTPARELLHLPEDHLGRTPAQLGLSAEAEQVLSGDGPGDDPGGDLLLGAHGRILVCTRRPVRVREADGGVVVTLRDRTELTRLTDQLDGARTVTAGLRAQRHEFANRIHTVSGMLELGAVDRARDYLSELATATSGADAQIAARIGDMTVAALVLAKSVQAAERGVQFSLSELSHLPEDQPSDLRDDLLLVVGNLVDNAMDAAGPDGWVELMVRRHGAAGAGAGDGAGEGAGDVVEVRVIDSGPGLDPEIAREIFHVGRSTKGDDGQRGMGLALVRQACLRRGGTVAVEAEEETTFAAYLPVRRPEAREAEAREEGSET</sequence>
<dbReference type="SUPFAM" id="SSF55890">
    <property type="entry name" value="Sporulation response regulatory protein Spo0B"/>
    <property type="match status" value="1"/>
</dbReference>
<evidence type="ECO:0000256" key="9">
    <source>
        <dbReference type="ARBA" id="ARBA00022777"/>
    </source>
</evidence>
<evidence type="ECO:0000313" key="15">
    <source>
        <dbReference type="EMBL" id="GAA3060978.1"/>
    </source>
</evidence>
<evidence type="ECO:0000256" key="7">
    <source>
        <dbReference type="ARBA" id="ARBA00022692"/>
    </source>
</evidence>
<keyword evidence="5" id="KW-0597">Phosphoprotein</keyword>
<dbReference type="Gene3D" id="3.30.450.20">
    <property type="entry name" value="PAS domain"/>
    <property type="match status" value="2"/>
</dbReference>
<dbReference type="PANTHER" id="PTHR44936">
    <property type="entry name" value="SENSOR PROTEIN CREC"/>
    <property type="match status" value="1"/>
</dbReference>
<dbReference type="Pfam" id="PF17203">
    <property type="entry name" value="sCache_3_2"/>
    <property type="match status" value="1"/>
</dbReference>
<evidence type="ECO:0000256" key="2">
    <source>
        <dbReference type="ARBA" id="ARBA00004651"/>
    </source>
</evidence>
<dbReference type="InterPro" id="IPR005467">
    <property type="entry name" value="His_kinase_dom"/>
</dbReference>
<keyword evidence="9" id="KW-0418">Kinase</keyword>
<accession>A0ABP6LXD4</accession>
<evidence type="ECO:0000256" key="4">
    <source>
        <dbReference type="ARBA" id="ARBA00022475"/>
    </source>
</evidence>
<dbReference type="SUPFAM" id="SSF55874">
    <property type="entry name" value="ATPase domain of HSP90 chaperone/DNA topoisomerase II/histidine kinase"/>
    <property type="match status" value="1"/>
</dbReference>
<keyword evidence="12" id="KW-0902">Two-component regulatory system</keyword>
<evidence type="ECO:0000256" key="1">
    <source>
        <dbReference type="ARBA" id="ARBA00000085"/>
    </source>
</evidence>
<dbReference type="InterPro" id="IPR036890">
    <property type="entry name" value="HATPase_C_sf"/>
</dbReference>
<name>A0ABP6LXD4_9MICC</name>
<evidence type="ECO:0000256" key="6">
    <source>
        <dbReference type="ARBA" id="ARBA00022679"/>
    </source>
</evidence>
<dbReference type="Proteomes" id="UP001500236">
    <property type="component" value="Unassembled WGS sequence"/>
</dbReference>
<dbReference type="Pfam" id="PF02518">
    <property type="entry name" value="HATPase_c"/>
    <property type="match status" value="1"/>
</dbReference>
<dbReference type="PANTHER" id="PTHR44936:SF9">
    <property type="entry name" value="SENSOR PROTEIN CREC"/>
    <property type="match status" value="1"/>
</dbReference>
<dbReference type="InterPro" id="IPR033463">
    <property type="entry name" value="sCache_3"/>
</dbReference>
<keyword evidence="7" id="KW-0812">Transmembrane</keyword>
<keyword evidence="8" id="KW-0547">Nucleotide-binding</keyword>
<dbReference type="InterPro" id="IPR003594">
    <property type="entry name" value="HATPase_dom"/>
</dbReference>
<dbReference type="SMART" id="SM00387">
    <property type="entry name" value="HATPase_c"/>
    <property type="match status" value="1"/>
</dbReference>
<protein>
    <recommendedName>
        <fullName evidence="3">histidine kinase</fullName>
        <ecNumber evidence="3">2.7.13.3</ecNumber>
    </recommendedName>
</protein>
<proteinExistence type="predicted"/>
<evidence type="ECO:0000256" key="8">
    <source>
        <dbReference type="ARBA" id="ARBA00022741"/>
    </source>
</evidence>
<dbReference type="Pfam" id="PF00989">
    <property type="entry name" value="PAS"/>
    <property type="match status" value="1"/>
</dbReference>
<dbReference type="InterPro" id="IPR029151">
    <property type="entry name" value="Sensor-like_sf"/>
</dbReference>
<dbReference type="EMBL" id="BAAAVT010000007">
    <property type="protein sequence ID" value="GAA3060978.1"/>
    <property type="molecule type" value="Genomic_DNA"/>
</dbReference>
<evidence type="ECO:0000256" key="11">
    <source>
        <dbReference type="ARBA" id="ARBA00022989"/>
    </source>
</evidence>
<gene>
    <name evidence="15" type="ORF">GCM10010529_13230</name>
</gene>
<evidence type="ECO:0000256" key="12">
    <source>
        <dbReference type="ARBA" id="ARBA00023012"/>
    </source>
</evidence>
<dbReference type="GO" id="GO:0005524">
    <property type="term" value="F:ATP binding"/>
    <property type="evidence" value="ECO:0007669"/>
    <property type="project" value="UniProtKB-KW"/>
</dbReference>